<dbReference type="InterPro" id="IPR001214">
    <property type="entry name" value="SET_dom"/>
</dbReference>
<dbReference type="GO" id="GO:0005634">
    <property type="term" value="C:nucleus"/>
    <property type="evidence" value="ECO:0007669"/>
    <property type="project" value="TreeGrafter"/>
</dbReference>
<protein>
    <recommendedName>
        <fullName evidence="1">SET domain-containing protein</fullName>
    </recommendedName>
</protein>
<dbReference type="CDD" id="cd20071">
    <property type="entry name" value="SET_SMYD"/>
    <property type="match status" value="1"/>
</dbReference>
<gene>
    <name evidence="2" type="ORF">TL16_g06454</name>
</gene>
<dbReference type="PROSITE" id="PS50280">
    <property type="entry name" value="SET"/>
    <property type="match status" value="1"/>
</dbReference>
<dbReference type="PANTHER" id="PTHR12197">
    <property type="entry name" value="HISTONE-LYSINE N-METHYLTRANSFERASE SMYD"/>
    <property type="match status" value="1"/>
</dbReference>
<dbReference type="InterPro" id="IPR046341">
    <property type="entry name" value="SET_dom_sf"/>
</dbReference>
<dbReference type="Proteomes" id="UP001162640">
    <property type="component" value="Unassembled WGS sequence"/>
</dbReference>
<dbReference type="PANTHER" id="PTHR12197:SF251">
    <property type="entry name" value="EG:BACR7C10.4 PROTEIN"/>
    <property type="match status" value="1"/>
</dbReference>
<evidence type="ECO:0000313" key="2">
    <source>
        <dbReference type="EMBL" id="GMH74394.1"/>
    </source>
</evidence>
<reference evidence="3" key="1">
    <citation type="journal article" date="2023" name="Commun. Biol.">
        <title>Genome analysis of Parmales, the sister group of diatoms, reveals the evolutionary specialization of diatoms from phago-mixotrophs to photoautotrophs.</title>
        <authorList>
            <person name="Ban H."/>
            <person name="Sato S."/>
            <person name="Yoshikawa S."/>
            <person name="Yamada K."/>
            <person name="Nakamura Y."/>
            <person name="Ichinomiya M."/>
            <person name="Sato N."/>
            <person name="Blanc-Mathieu R."/>
            <person name="Endo H."/>
            <person name="Kuwata A."/>
            <person name="Ogata H."/>
        </authorList>
    </citation>
    <scope>NUCLEOTIDE SEQUENCE [LARGE SCALE GENOMIC DNA]</scope>
</reference>
<dbReference type="Pfam" id="PF00856">
    <property type="entry name" value="SET"/>
    <property type="match status" value="1"/>
</dbReference>
<evidence type="ECO:0000313" key="3">
    <source>
        <dbReference type="Proteomes" id="UP001162640"/>
    </source>
</evidence>
<sequence length="213" mass="23446">METGINLLLSAISNDVPLSYLVNQLGEDDESISTPGKSKRLSSYTSAEVSLRKLLPCPLPQGSYSKALSTSHFNAVGLYDEYGSETGYLLSPLMALVNHSCLLNCCQVVENGRVFLKALRDIEVGEELSYSYVSIGLDSDRRKSILDNWGFTCGCYRCRIEIQSGEKTTNSELETFDERHVCCCGAVSFEVERNRGGEGEEEDCVCHIAGIIM</sequence>
<dbReference type="AlphaFoldDB" id="A0A9W7AU26"/>
<name>A0A9W7AU26_9STRA</name>
<dbReference type="InterPro" id="IPR050869">
    <property type="entry name" value="H3K4_H4K5_MeTrfase"/>
</dbReference>
<accession>A0A9W7AU26</accession>
<comment type="caution">
    <text evidence="2">The sequence shown here is derived from an EMBL/GenBank/DDBJ whole genome shotgun (WGS) entry which is preliminary data.</text>
</comment>
<evidence type="ECO:0000259" key="1">
    <source>
        <dbReference type="PROSITE" id="PS50280"/>
    </source>
</evidence>
<feature type="domain" description="SET" evidence="1">
    <location>
        <begin position="39"/>
        <end position="133"/>
    </location>
</feature>
<dbReference type="Gene3D" id="2.170.270.10">
    <property type="entry name" value="SET domain"/>
    <property type="match status" value="1"/>
</dbReference>
<dbReference type="EMBL" id="BLQM01000195">
    <property type="protein sequence ID" value="GMH74394.1"/>
    <property type="molecule type" value="Genomic_DNA"/>
</dbReference>
<dbReference type="SUPFAM" id="SSF82199">
    <property type="entry name" value="SET domain"/>
    <property type="match status" value="1"/>
</dbReference>
<organism evidence="2 3">
    <name type="scientific">Triparma laevis f. inornata</name>
    <dbReference type="NCBI Taxonomy" id="1714386"/>
    <lineage>
        <taxon>Eukaryota</taxon>
        <taxon>Sar</taxon>
        <taxon>Stramenopiles</taxon>
        <taxon>Ochrophyta</taxon>
        <taxon>Bolidophyceae</taxon>
        <taxon>Parmales</taxon>
        <taxon>Triparmaceae</taxon>
        <taxon>Triparma</taxon>
    </lineage>
</organism>
<proteinExistence type="predicted"/>